<dbReference type="SUPFAM" id="SSF81301">
    <property type="entry name" value="Nucleotidyltransferase"/>
    <property type="match status" value="1"/>
</dbReference>
<dbReference type="PANTHER" id="PTHR10682">
    <property type="entry name" value="POLY A POLYMERASE"/>
    <property type="match status" value="1"/>
</dbReference>
<evidence type="ECO:0000259" key="16">
    <source>
        <dbReference type="Pfam" id="PF20750"/>
    </source>
</evidence>
<dbReference type="CDD" id="cd05402">
    <property type="entry name" value="NT_PAP_TUTase"/>
    <property type="match status" value="1"/>
</dbReference>
<keyword evidence="10" id="KW-0547">Nucleotide-binding</keyword>
<feature type="domain" description="Poly(A) polymerase central" evidence="15">
    <location>
        <begin position="250"/>
        <end position="386"/>
    </location>
</feature>
<keyword evidence="8" id="KW-0548">Nucleotidyltransferase</keyword>
<dbReference type="GO" id="GO:0031123">
    <property type="term" value="P:RNA 3'-end processing"/>
    <property type="evidence" value="ECO:0007669"/>
    <property type="project" value="InterPro"/>
</dbReference>
<evidence type="ECO:0000256" key="2">
    <source>
        <dbReference type="ARBA" id="ARBA00001946"/>
    </source>
</evidence>
<dbReference type="InterPro" id="IPR011068">
    <property type="entry name" value="NuclTrfase_I-like_C"/>
</dbReference>
<comment type="subcellular location">
    <subcellularLocation>
        <location evidence="3">Nucleus</location>
    </subcellularLocation>
</comment>
<dbReference type="Gene3D" id="3.30.70.590">
    <property type="entry name" value="Poly(A) polymerase predicted RNA binding domain"/>
    <property type="match status" value="1"/>
</dbReference>
<proteinExistence type="inferred from homology"/>
<protein>
    <recommendedName>
        <fullName evidence="5">polynucleotide adenylyltransferase</fullName>
        <ecNumber evidence="5">2.7.7.19</ecNumber>
    </recommendedName>
</protein>
<keyword evidence="13" id="KW-0539">Nucleus</keyword>
<evidence type="ECO:0000259" key="15">
    <source>
        <dbReference type="Pfam" id="PF04928"/>
    </source>
</evidence>
<dbReference type="AlphaFoldDB" id="A0A5N6RE47"/>
<keyword evidence="9" id="KW-0479">Metal-binding</keyword>
<dbReference type="Proteomes" id="UP000327013">
    <property type="component" value="Chromosome 6"/>
</dbReference>
<evidence type="ECO:0000256" key="6">
    <source>
        <dbReference type="ARBA" id="ARBA00022664"/>
    </source>
</evidence>
<dbReference type="FunFam" id="3.30.460.10:FF:000002">
    <property type="entry name" value="Poly(A) polymerase alpha, putative"/>
    <property type="match status" value="1"/>
</dbReference>
<evidence type="ECO:0000256" key="3">
    <source>
        <dbReference type="ARBA" id="ARBA00004123"/>
    </source>
</evidence>
<evidence type="ECO:0000256" key="8">
    <source>
        <dbReference type="ARBA" id="ARBA00022695"/>
    </source>
</evidence>
<dbReference type="GO" id="GO:0046872">
    <property type="term" value="F:metal ion binding"/>
    <property type="evidence" value="ECO:0007669"/>
    <property type="project" value="UniProtKB-KW"/>
</dbReference>
<dbReference type="GO" id="GO:0006397">
    <property type="term" value="P:mRNA processing"/>
    <property type="evidence" value="ECO:0007669"/>
    <property type="project" value="UniProtKB-KW"/>
</dbReference>
<evidence type="ECO:0000256" key="10">
    <source>
        <dbReference type="ARBA" id="ARBA00022741"/>
    </source>
</evidence>
<feature type="domain" description="Poly(A) polymerase nucleotidyltransferase" evidence="16">
    <location>
        <begin position="64"/>
        <end position="245"/>
    </location>
</feature>
<keyword evidence="14" id="KW-1133">Transmembrane helix</keyword>
<gene>
    <name evidence="17" type="ORF">FH972_015282</name>
</gene>
<evidence type="ECO:0000256" key="12">
    <source>
        <dbReference type="ARBA" id="ARBA00022842"/>
    </source>
</evidence>
<evidence type="ECO:0000256" key="9">
    <source>
        <dbReference type="ARBA" id="ARBA00022723"/>
    </source>
</evidence>
<dbReference type="InterPro" id="IPR043519">
    <property type="entry name" value="NT_sf"/>
</dbReference>
<reference evidence="17 18" key="1">
    <citation type="submission" date="2019-06" db="EMBL/GenBank/DDBJ databases">
        <title>A chromosomal-level reference genome of Carpinus fangiana (Coryloideae, Betulaceae).</title>
        <authorList>
            <person name="Yang X."/>
            <person name="Wang Z."/>
            <person name="Zhang L."/>
            <person name="Hao G."/>
            <person name="Liu J."/>
            <person name="Yang Y."/>
        </authorList>
    </citation>
    <scope>NUCLEOTIDE SEQUENCE [LARGE SCALE GENOMIC DNA]</scope>
    <source>
        <strain evidence="17">Cfa_2016G</strain>
        <tissue evidence="17">Leaf</tissue>
    </source>
</reference>
<dbReference type="InterPro" id="IPR007012">
    <property type="entry name" value="PolA_pol_cen_dom"/>
</dbReference>
<evidence type="ECO:0000313" key="17">
    <source>
        <dbReference type="EMBL" id="KAE8076646.1"/>
    </source>
</evidence>
<dbReference type="FunFam" id="3.30.70.590:FF:000005">
    <property type="entry name" value="Nuclear poly(A) polymerase 3"/>
    <property type="match status" value="1"/>
</dbReference>
<name>A0A5N6RE47_9ROSI</name>
<dbReference type="GO" id="GO:0005524">
    <property type="term" value="F:ATP binding"/>
    <property type="evidence" value="ECO:0007669"/>
    <property type="project" value="UniProtKB-KW"/>
</dbReference>
<keyword evidence="7" id="KW-0808">Transferase</keyword>
<keyword evidence="11" id="KW-0067">ATP-binding</keyword>
<dbReference type="Pfam" id="PF04928">
    <property type="entry name" value="PAP_central"/>
    <property type="match status" value="1"/>
</dbReference>
<organism evidence="17 18">
    <name type="scientific">Carpinus fangiana</name>
    <dbReference type="NCBI Taxonomy" id="176857"/>
    <lineage>
        <taxon>Eukaryota</taxon>
        <taxon>Viridiplantae</taxon>
        <taxon>Streptophyta</taxon>
        <taxon>Embryophyta</taxon>
        <taxon>Tracheophyta</taxon>
        <taxon>Spermatophyta</taxon>
        <taxon>Magnoliopsida</taxon>
        <taxon>eudicotyledons</taxon>
        <taxon>Gunneridae</taxon>
        <taxon>Pentapetalae</taxon>
        <taxon>rosids</taxon>
        <taxon>fabids</taxon>
        <taxon>Fagales</taxon>
        <taxon>Betulaceae</taxon>
        <taxon>Carpinus</taxon>
    </lineage>
</organism>
<comment type="cofactor">
    <cofactor evidence="1">
        <name>Mn(2+)</name>
        <dbReference type="ChEBI" id="CHEBI:29035"/>
    </cofactor>
</comment>
<keyword evidence="12" id="KW-0460">Magnesium</keyword>
<evidence type="ECO:0000256" key="1">
    <source>
        <dbReference type="ARBA" id="ARBA00001936"/>
    </source>
</evidence>
<evidence type="ECO:0000313" key="18">
    <source>
        <dbReference type="Proteomes" id="UP000327013"/>
    </source>
</evidence>
<dbReference type="SUPFAM" id="SSF81631">
    <property type="entry name" value="PAP/OAS1 substrate-binding domain"/>
    <property type="match status" value="1"/>
</dbReference>
<evidence type="ECO:0000256" key="14">
    <source>
        <dbReference type="SAM" id="Phobius"/>
    </source>
</evidence>
<keyword evidence="14" id="KW-0472">Membrane</keyword>
<dbReference type="SUPFAM" id="SSF55003">
    <property type="entry name" value="PAP/Archaeal CCA-adding enzyme, C-terminal domain"/>
    <property type="match status" value="1"/>
</dbReference>
<dbReference type="GO" id="GO:0003723">
    <property type="term" value="F:RNA binding"/>
    <property type="evidence" value="ECO:0007669"/>
    <property type="project" value="InterPro"/>
</dbReference>
<sequence length="557" mass="63217">MAAHAHHNQNGVIFVPLPQLKASFPPVNPNLVLAPQPFVPLNPSAPQVLVPCNPPVLALALARMDEERSISLLQFMVDEGLVLYPEEEEKRSNIILKLKQIVLAWIKKVAWQRRFPREHIAATCATILTYGSYGLGVHGLESDIDALCVGPSFATMAEDFFVVLCNMLKSRPEVSEIHCVKDAKVPLMRFKFDGISVDLPYAQLQVLSVPENVDILNPLFFEDIDETSWKSLSGVRANKRIVQLVPDLENFQSMLRCVKLWAKRRGVYGNLLGFLGGVHLAILAAFVCQQHPNATLNTLIMNFFQTFAFWPWPTPVILQDGNLPTTGDATETRSLMPIELPCSPHEYCHSNITKSTFYRIRAEFLQGHAMTRDILKLDFDWGSIFEPFPYTKKYTRFIKIYLSATKKDELGDWVGWMKSRFRCLLVKLEEMQGFCDPNPTEYVDIEVTEPNVVFYWGLNPSRSGYTDIESVEVDFMRNINNGFQDSPGRMKLSIIQASQVPKSALRDTGSGKWTKACWKLMDYNQRRIPMYSQHLPHYFVGYVVPNGEQLEYPCGGG</sequence>
<keyword evidence="14" id="KW-0812">Transmembrane</keyword>
<dbReference type="Gene3D" id="3.30.460.10">
    <property type="entry name" value="Beta Polymerase, domain 2"/>
    <property type="match status" value="1"/>
</dbReference>
<accession>A0A5N6RE47</accession>
<evidence type="ECO:0000256" key="4">
    <source>
        <dbReference type="ARBA" id="ARBA00010912"/>
    </source>
</evidence>
<dbReference type="InterPro" id="IPR048840">
    <property type="entry name" value="PolA_pol_NTPase"/>
</dbReference>
<evidence type="ECO:0000256" key="7">
    <source>
        <dbReference type="ARBA" id="ARBA00022679"/>
    </source>
</evidence>
<dbReference type="Pfam" id="PF20750">
    <property type="entry name" value="PAP_NTPase"/>
    <property type="match status" value="1"/>
</dbReference>
<keyword evidence="6" id="KW-0507">mRNA processing</keyword>
<dbReference type="PANTHER" id="PTHR10682:SF33">
    <property type="entry name" value="NUCLEAR POLY(A) POLYMERASE 3"/>
    <property type="match status" value="1"/>
</dbReference>
<dbReference type="EMBL" id="CM017326">
    <property type="protein sequence ID" value="KAE8076646.1"/>
    <property type="molecule type" value="Genomic_DNA"/>
</dbReference>
<evidence type="ECO:0000256" key="13">
    <source>
        <dbReference type="ARBA" id="ARBA00023242"/>
    </source>
</evidence>
<evidence type="ECO:0000256" key="11">
    <source>
        <dbReference type="ARBA" id="ARBA00022840"/>
    </source>
</evidence>
<dbReference type="GO" id="GO:1990817">
    <property type="term" value="F:poly(A) RNA polymerase activity"/>
    <property type="evidence" value="ECO:0007669"/>
    <property type="project" value="UniProtKB-EC"/>
</dbReference>
<dbReference type="EC" id="2.7.7.19" evidence="5"/>
<keyword evidence="18" id="KW-1185">Reference proteome</keyword>
<dbReference type="Gene3D" id="1.10.1410.10">
    <property type="match status" value="1"/>
</dbReference>
<feature type="transmembrane region" description="Helical" evidence="14">
    <location>
        <begin position="267"/>
        <end position="287"/>
    </location>
</feature>
<dbReference type="FunFam" id="1.10.1410.10:FF:000001">
    <property type="entry name" value="Putative poly(A) polymerase gamma"/>
    <property type="match status" value="1"/>
</dbReference>
<dbReference type="GO" id="GO:0005634">
    <property type="term" value="C:nucleus"/>
    <property type="evidence" value="ECO:0007669"/>
    <property type="project" value="UniProtKB-SubCell"/>
</dbReference>
<dbReference type="OrthoDB" id="412748at2759"/>
<comment type="similarity">
    <text evidence="4">Belongs to the poly(A) polymerase family.</text>
</comment>
<evidence type="ECO:0000256" key="5">
    <source>
        <dbReference type="ARBA" id="ARBA00012388"/>
    </source>
</evidence>
<comment type="cofactor">
    <cofactor evidence="2">
        <name>Mg(2+)</name>
        <dbReference type="ChEBI" id="CHEBI:18420"/>
    </cofactor>
</comment>